<feature type="compositionally biased region" description="Polar residues" evidence="1">
    <location>
        <begin position="647"/>
        <end position="657"/>
    </location>
</feature>
<comment type="caution">
    <text evidence="4">The sequence shown here is derived from an EMBL/GenBank/DDBJ whole genome shotgun (WGS) entry which is preliminary data.</text>
</comment>
<dbReference type="EMBL" id="NAJM01000018">
    <property type="protein sequence ID" value="RVX71354.1"/>
    <property type="molecule type" value="Genomic_DNA"/>
</dbReference>
<feature type="region of interest" description="Disordered" evidence="1">
    <location>
        <begin position="363"/>
        <end position="397"/>
    </location>
</feature>
<dbReference type="AlphaFoldDB" id="A0A438N6S1"/>
<dbReference type="OrthoDB" id="5321006at2759"/>
<evidence type="ECO:0000259" key="3">
    <source>
        <dbReference type="Pfam" id="PF20497"/>
    </source>
</evidence>
<feature type="compositionally biased region" description="Acidic residues" evidence="1">
    <location>
        <begin position="689"/>
        <end position="701"/>
    </location>
</feature>
<evidence type="ECO:0000313" key="4">
    <source>
        <dbReference type="EMBL" id="RVX71354.1"/>
    </source>
</evidence>
<feature type="compositionally biased region" description="Low complexity" evidence="1">
    <location>
        <begin position="318"/>
        <end position="327"/>
    </location>
</feature>
<feature type="domain" description="SWI/SNF and RSC complexes subunit Ssr4 C-terminal" evidence="3">
    <location>
        <begin position="236"/>
        <end position="715"/>
    </location>
</feature>
<dbReference type="Proteomes" id="UP000288859">
    <property type="component" value="Unassembled WGS sequence"/>
</dbReference>
<dbReference type="InterPro" id="IPR046464">
    <property type="entry name" value="SWI-SNF_Ssr4_C"/>
</dbReference>
<sequence length="718" mass="78940">MTQMLKDPAAGLPPQLVPHMHLISKHRYALANNPSFETITNYLLEAPKIVRDLQPMHWQFLDTPQDGTMMLTWQPLEYLATNFASDGYIWADVEVVFKTELKGYTLEMFMQRSGYRASGEAVASHCRRRYRLVGANQSLGLPNPDTSLWIVHYSKAASRDHIPSASIPVPPQIQAQVQQRRIIQAQGHLPRKEFMLHDRANWPMIHLPQNLARALGAAPQAVAHRRGGSITQDTPLEDEEDVSRGDLFDFMTPRDISRLRYEQHHEWMEEVVQSPHPIKSIVPSDLGLGRKGVLEELTRDFFDAPTSALREPSSQPPAAAGKLAAGKAQEFTKRAEAKLAEMQAELEKMKKIHARRLGRMERSTVLNTAEKRLRSAPNTTERRSLSHGSQADVDQNQAQDALNTIVREVESVFGKKIEKTSNVTLINRGGLEDRAPSTPAAIDRPSIQSPVKTARSSLPPTTSATVSPSGPSTTAPETESQQPQAIPAPSSTQQQPADKNEPGPTEDKPQVSAQPTPGEPQSHASGDDSNEASTTNNGKDQIETPQLDIAESNGNNSGQEDTNMEGQEWVMIDEDGGQNGDDLELPDVPDVQESHDDQQYSGQSTHQEQNQPAQQAQTQTQAPEQTQAQAQAPEPVKEPSPRPELAAQTNQPQQNDDNGLDTPDFGIGGDFDNVDVDTAGDALASYGNDDGDDDLNLDGMEDSAFGDAFHPQEDEEMT</sequence>
<gene>
    <name evidence="4" type="ORF">B0A52_04928</name>
</gene>
<reference evidence="4 5" key="1">
    <citation type="submission" date="2017-03" db="EMBL/GenBank/DDBJ databases">
        <title>Genomes of endolithic fungi from Antarctica.</title>
        <authorList>
            <person name="Coleine C."/>
            <person name="Masonjones S."/>
            <person name="Stajich J.E."/>
        </authorList>
    </citation>
    <scope>NUCLEOTIDE SEQUENCE [LARGE SCALE GENOMIC DNA]</scope>
    <source>
        <strain evidence="4 5">CCFEE 6314</strain>
    </source>
</reference>
<proteinExistence type="predicted"/>
<dbReference type="Pfam" id="PF20497">
    <property type="entry name" value="SWI-SNF_Ssr4_C"/>
    <property type="match status" value="1"/>
</dbReference>
<name>A0A438N6S1_EXOME</name>
<dbReference type="Pfam" id="PF08549">
    <property type="entry name" value="SWI-SNF_Ssr4_N"/>
    <property type="match status" value="1"/>
</dbReference>
<evidence type="ECO:0008006" key="6">
    <source>
        <dbReference type="Google" id="ProtNLM"/>
    </source>
</evidence>
<dbReference type="GO" id="GO:0006338">
    <property type="term" value="P:chromatin remodeling"/>
    <property type="evidence" value="ECO:0007669"/>
    <property type="project" value="InterPro"/>
</dbReference>
<feature type="domain" description="SWI/SNF and RSC complexes subunit Ssr4 N-terminal" evidence="2">
    <location>
        <begin position="6"/>
        <end position="213"/>
    </location>
</feature>
<accession>A0A438N6S1</accession>
<feature type="region of interest" description="Disordered" evidence="1">
    <location>
        <begin position="306"/>
        <end position="327"/>
    </location>
</feature>
<feature type="compositionally biased region" description="Polar residues" evidence="1">
    <location>
        <begin position="552"/>
        <end position="565"/>
    </location>
</feature>
<organism evidence="4 5">
    <name type="scientific">Exophiala mesophila</name>
    <name type="common">Black yeast-like fungus</name>
    <dbReference type="NCBI Taxonomy" id="212818"/>
    <lineage>
        <taxon>Eukaryota</taxon>
        <taxon>Fungi</taxon>
        <taxon>Dikarya</taxon>
        <taxon>Ascomycota</taxon>
        <taxon>Pezizomycotina</taxon>
        <taxon>Eurotiomycetes</taxon>
        <taxon>Chaetothyriomycetidae</taxon>
        <taxon>Chaetothyriales</taxon>
        <taxon>Herpotrichiellaceae</taxon>
        <taxon>Exophiala</taxon>
    </lineage>
</organism>
<feature type="compositionally biased region" description="Low complexity" evidence="1">
    <location>
        <begin position="607"/>
        <end position="634"/>
    </location>
</feature>
<feature type="region of interest" description="Disordered" evidence="1">
    <location>
        <begin position="428"/>
        <end position="718"/>
    </location>
</feature>
<protein>
    <recommendedName>
        <fullName evidence="6">DUF1750-domain-containing protein</fullName>
    </recommendedName>
</protein>
<evidence type="ECO:0000259" key="2">
    <source>
        <dbReference type="Pfam" id="PF08549"/>
    </source>
</evidence>
<feature type="compositionally biased region" description="Basic and acidic residues" evidence="1">
    <location>
        <begin position="498"/>
        <end position="509"/>
    </location>
</feature>
<evidence type="ECO:0000256" key="1">
    <source>
        <dbReference type="SAM" id="MobiDB-lite"/>
    </source>
</evidence>
<feature type="compositionally biased region" description="Acidic residues" evidence="1">
    <location>
        <begin position="571"/>
        <end position="587"/>
    </location>
</feature>
<dbReference type="VEuPathDB" id="FungiDB:PV10_04341"/>
<dbReference type="InterPro" id="IPR013859">
    <property type="entry name" value="Ssr4_N"/>
</dbReference>
<feature type="compositionally biased region" description="Polar residues" evidence="1">
    <location>
        <begin position="446"/>
        <end position="497"/>
    </location>
</feature>
<evidence type="ECO:0000313" key="5">
    <source>
        <dbReference type="Proteomes" id="UP000288859"/>
    </source>
</evidence>